<dbReference type="PATRIC" id="fig|992035.3.peg.239"/>
<proteinExistence type="predicted"/>
<protein>
    <submittedName>
        <fullName evidence="1">Uncharacterized protein</fullName>
    </submittedName>
</protein>
<dbReference type="Proteomes" id="UP000012243">
    <property type="component" value="Unassembled WGS sequence"/>
</dbReference>
<evidence type="ECO:0000313" key="1">
    <source>
        <dbReference type="EMBL" id="ENH59113.1"/>
    </source>
</evidence>
<reference evidence="1 2" key="1">
    <citation type="submission" date="2013-02" db="EMBL/GenBank/DDBJ databases">
        <title>Comparative Sequence Analysis of H. pylori Isolates.</title>
        <authorList>
            <person name="Blanchard T.G."/>
            <person name="Czinn S.J."/>
            <person name="McCracken C.M."/>
            <person name="Abolude K.A."/>
            <person name="Shefchek K.S."/>
            <person name="Maroo A.M."/>
            <person name="Santana-Cruz I.S."/>
            <person name="Tallon L.J."/>
            <person name="Ficke F.W.F."/>
        </authorList>
    </citation>
    <scope>NUCLEOTIDE SEQUENCE [LARGE SCALE GENOMIC DNA]</scope>
    <source>
        <strain evidence="1 2">Hp A-11</strain>
    </source>
</reference>
<accession>N4T7K1</accession>
<evidence type="ECO:0000313" key="2">
    <source>
        <dbReference type="Proteomes" id="UP000012243"/>
    </source>
</evidence>
<gene>
    <name evidence="1" type="ORF">HPHPA11_0241</name>
</gene>
<organism evidence="1 2">
    <name type="scientific">Helicobacter pylori Hp A-11</name>
    <dbReference type="NCBI Taxonomy" id="992035"/>
    <lineage>
        <taxon>Bacteria</taxon>
        <taxon>Pseudomonadati</taxon>
        <taxon>Campylobacterota</taxon>
        <taxon>Epsilonproteobacteria</taxon>
        <taxon>Campylobacterales</taxon>
        <taxon>Helicobacteraceae</taxon>
        <taxon>Helicobacter</taxon>
    </lineage>
</organism>
<name>N4T7K1_HELPX</name>
<comment type="caution">
    <text evidence="1">The sequence shown here is derived from an EMBL/GenBank/DDBJ whole genome shotgun (WGS) entry which is preliminary data.</text>
</comment>
<sequence>MLTHSFQTPKILGISCLNGFKFFIKRAFLVKFNLILVMILGC</sequence>
<dbReference type="EMBL" id="AOTW01000001">
    <property type="protein sequence ID" value="ENH59113.1"/>
    <property type="molecule type" value="Genomic_DNA"/>
</dbReference>
<dbReference type="AlphaFoldDB" id="N4T7K1"/>